<comment type="caution">
    <text evidence="2">The sequence shown here is derived from an EMBL/GenBank/DDBJ whole genome shotgun (WGS) entry which is preliminary data.</text>
</comment>
<reference evidence="2" key="1">
    <citation type="submission" date="2022-07" db="EMBL/GenBank/DDBJ databases">
        <title>Draft genome sequence of Zalerion maritima ATCC 34329, a (micro)plastics degrading marine fungus.</title>
        <authorList>
            <person name="Paco A."/>
            <person name="Goncalves M.F.M."/>
            <person name="Rocha-Santos T.A.P."/>
            <person name="Alves A."/>
        </authorList>
    </citation>
    <scope>NUCLEOTIDE SEQUENCE</scope>
    <source>
        <strain evidence="2">ATCC 34329</strain>
    </source>
</reference>
<dbReference type="Proteomes" id="UP001201980">
    <property type="component" value="Unassembled WGS sequence"/>
</dbReference>
<accession>A0AAD5RV89</accession>
<keyword evidence="3" id="KW-1185">Reference proteome</keyword>
<dbReference type="AlphaFoldDB" id="A0AAD5RV89"/>
<protein>
    <submittedName>
        <fullName evidence="2">Uncharacterized protein</fullName>
    </submittedName>
</protein>
<dbReference type="EMBL" id="JAKWBI020000041">
    <property type="protein sequence ID" value="KAJ2904956.1"/>
    <property type="molecule type" value="Genomic_DNA"/>
</dbReference>
<evidence type="ECO:0000256" key="1">
    <source>
        <dbReference type="SAM" id="MobiDB-lite"/>
    </source>
</evidence>
<gene>
    <name evidence="2" type="ORF">MKZ38_006821</name>
</gene>
<sequence>MKTEVSDLHPPPSSKPSGSSELGSHFYDDSQFVDVVIMCDDGIEIPAHEIFVIPAMAGLKKPLEVETRLDPHQVISQDTGTSFRYRKAHEGVHLYVQPMYVHACCFGVGEACCIEDLMDYAFDKFSTESSSCWNSQVFDRLVSSGALPNRRLKDAAVELALKNSAFLIEELDIDEPNTRSFAKKLFKWVANLDNSSSDVTLGDGTERYGKWSNSANARSQDVIAWNAMRMGIA</sequence>
<organism evidence="2 3">
    <name type="scientific">Zalerion maritima</name>
    <dbReference type="NCBI Taxonomy" id="339359"/>
    <lineage>
        <taxon>Eukaryota</taxon>
        <taxon>Fungi</taxon>
        <taxon>Dikarya</taxon>
        <taxon>Ascomycota</taxon>
        <taxon>Pezizomycotina</taxon>
        <taxon>Sordariomycetes</taxon>
        <taxon>Lulworthiomycetidae</taxon>
        <taxon>Lulworthiales</taxon>
        <taxon>Lulworthiaceae</taxon>
        <taxon>Zalerion</taxon>
    </lineage>
</organism>
<proteinExistence type="predicted"/>
<name>A0AAD5RV89_9PEZI</name>
<evidence type="ECO:0000313" key="2">
    <source>
        <dbReference type="EMBL" id="KAJ2904956.1"/>
    </source>
</evidence>
<feature type="region of interest" description="Disordered" evidence="1">
    <location>
        <begin position="1"/>
        <end position="22"/>
    </location>
</feature>
<evidence type="ECO:0000313" key="3">
    <source>
        <dbReference type="Proteomes" id="UP001201980"/>
    </source>
</evidence>